<accession>K2IZ98</accession>
<proteinExistence type="inferred from homology"/>
<feature type="domain" description="Multidrug resistance protein MdtA-like beta-barrel" evidence="6">
    <location>
        <begin position="207"/>
        <end position="293"/>
    </location>
</feature>
<feature type="domain" description="Multidrug resistance protein MdtA-like barrel-sandwich hybrid" evidence="5">
    <location>
        <begin position="61"/>
        <end position="202"/>
    </location>
</feature>
<evidence type="ECO:0000256" key="1">
    <source>
        <dbReference type="ARBA" id="ARBA00004519"/>
    </source>
</evidence>
<dbReference type="GO" id="GO:0022857">
    <property type="term" value="F:transmembrane transporter activity"/>
    <property type="evidence" value="ECO:0007669"/>
    <property type="project" value="InterPro"/>
</dbReference>
<dbReference type="Pfam" id="PF25876">
    <property type="entry name" value="HH_MFP_RND"/>
    <property type="match status" value="1"/>
</dbReference>
<gene>
    <name evidence="8" type="ORF">B3C1_05287</name>
</gene>
<dbReference type="GO" id="GO:0046677">
    <property type="term" value="P:response to antibiotic"/>
    <property type="evidence" value="ECO:0007669"/>
    <property type="project" value="TreeGrafter"/>
</dbReference>
<dbReference type="FunFam" id="2.40.420.20:FF:000001">
    <property type="entry name" value="Efflux RND transporter periplasmic adaptor subunit"/>
    <property type="match status" value="1"/>
</dbReference>
<dbReference type="Gene3D" id="1.10.287.470">
    <property type="entry name" value="Helix hairpin bin"/>
    <property type="match status" value="1"/>
</dbReference>
<dbReference type="Proteomes" id="UP000006755">
    <property type="component" value="Unassembled WGS sequence"/>
</dbReference>
<dbReference type="OrthoDB" id="9800613at2"/>
<evidence type="ECO:0000259" key="4">
    <source>
        <dbReference type="Pfam" id="PF25876"/>
    </source>
</evidence>
<dbReference type="PATRIC" id="fig|745411.4.peg.1048"/>
<dbReference type="InterPro" id="IPR006143">
    <property type="entry name" value="RND_pump_MFP"/>
</dbReference>
<reference evidence="8 9" key="1">
    <citation type="journal article" date="2012" name="J. Bacteriol.">
        <title>Genome Sequence of Gallaecimonas xiamenensis Type Strain 3-C-1.</title>
        <authorList>
            <person name="Lai Q."/>
            <person name="Wang L."/>
            <person name="Wang W."/>
            <person name="Shao Z."/>
        </authorList>
    </citation>
    <scope>NUCLEOTIDE SEQUENCE [LARGE SCALE GENOMIC DNA]</scope>
    <source>
        <strain evidence="8 9">3-C-1</strain>
    </source>
</reference>
<dbReference type="eggNOG" id="COG0845">
    <property type="taxonomic scope" value="Bacteria"/>
</dbReference>
<dbReference type="AlphaFoldDB" id="K2IZ98"/>
<dbReference type="PANTHER" id="PTHR30158">
    <property type="entry name" value="ACRA/E-RELATED COMPONENT OF DRUG EFFLUX TRANSPORTER"/>
    <property type="match status" value="1"/>
</dbReference>
<dbReference type="Pfam" id="PF25917">
    <property type="entry name" value="BSH_RND"/>
    <property type="match status" value="1"/>
</dbReference>
<organism evidence="8 9">
    <name type="scientific">Gallaecimonas xiamenensis 3-C-1</name>
    <dbReference type="NCBI Taxonomy" id="745411"/>
    <lineage>
        <taxon>Bacteria</taxon>
        <taxon>Pseudomonadati</taxon>
        <taxon>Pseudomonadota</taxon>
        <taxon>Gammaproteobacteria</taxon>
        <taxon>Enterobacterales</taxon>
        <taxon>Gallaecimonadaceae</taxon>
        <taxon>Gallaecimonas</taxon>
    </lineage>
</organism>
<feature type="signal peptide" evidence="3">
    <location>
        <begin position="1"/>
        <end position="24"/>
    </location>
</feature>
<dbReference type="RefSeq" id="WP_008483411.1">
    <property type="nucleotide sequence ID" value="NZ_AMRI01000006.1"/>
</dbReference>
<comment type="similarity">
    <text evidence="2">Belongs to the membrane fusion protein (MFP) (TC 8.A.1) family.</text>
</comment>
<dbReference type="Pfam" id="PF25967">
    <property type="entry name" value="RND-MFP_C"/>
    <property type="match status" value="1"/>
</dbReference>
<comment type="subcellular location">
    <subcellularLocation>
        <location evidence="1">Cell inner membrane</location>
        <topology evidence="1">Lipid-anchor</topology>
    </subcellularLocation>
</comment>
<evidence type="ECO:0000259" key="7">
    <source>
        <dbReference type="Pfam" id="PF25967"/>
    </source>
</evidence>
<dbReference type="PANTHER" id="PTHR30158:SF3">
    <property type="entry name" value="MULTIDRUG EFFLUX PUMP SUBUNIT ACRA-RELATED"/>
    <property type="match status" value="1"/>
</dbReference>
<dbReference type="PROSITE" id="PS51257">
    <property type="entry name" value="PROKAR_LIPOPROTEIN"/>
    <property type="match status" value="1"/>
</dbReference>
<keyword evidence="3" id="KW-0732">Signal</keyword>
<dbReference type="Pfam" id="PF25944">
    <property type="entry name" value="Beta-barrel_RND"/>
    <property type="match status" value="1"/>
</dbReference>
<evidence type="ECO:0000259" key="6">
    <source>
        <dbReference type="Pfam" id="PF25944"/>
    </source>
</evidence>
<dbReference type="Gene3D" id="2.40.420.20">
    <property type="match status" value="1"/>
</dbReference>
<dbReference type="GO" id="GO:0015721">
    <property type="term" value="P:bile acid and bile salt transport"/>
    <property type="evidence" value="ECO:0007669"/>
    <property type="project" value="TreeGrafter"/>
</dbReference>
<dbReference type="InterPro" id="IPR058626">
    <property type="entry name" value="MdtA-like_b-barrel"/>
</dbReference>
<name>K2IZ98_9GAMM</name>
<feature type="domain" description="Multidrug resistance protein MdtA-like alpha-helical hairpin" evidence="4">
    <location>
        <begin position="101"/>
        <end position="170"/>
    </location>
</feature>
<comment type="caution">
    <text evidence="8">The sequence shown here is derived from an EMBL/GenBank/DDBJ whole genome shotgun (WGS) entry which is preliminary data.</text>
</comment>
<evidence type="ECO:0000256" key="2">
    <source>
        <dbReference type="ARBA" id="ARBA00009477"/>
    </source>
</evidence>
<keyword evidence="9" id="KW-1185">Reference proteome</keyword>
<feature type="chain" id="PRO_5003858683" evidence="3">
    <location>
        <begin position="25"/>
        <end position="380"/>
    </location>
</feature>
<dbReference type="EMBL" id="AMRI01000006">
    <property type="protein sequence ID" value="EKE75846.1"/>
    <property type="molecule type" value="Genomic_DNA"/>
</dbReference>
<evidence type="ECO:0000313" key="8">
    <source>
        <dbReference type="EMBL" id="EKE75846.1"/>
    </source>
</evidence>
<dbReference type="SUPFAM" id="SSF111369">
    <property type="entry name" value="HlyD-like secretion proteins"/>
    <property type="match status" value="1"/>
</dbReference>
<evidence type="ECO:0000256" key="3">
    <source>
        <dbReference type="SAM" id="SignalP"/>
    </source>
</evidence>
<feature type="domain" description="Multidrug resistance protein MdtA-like C-terminal permuted SH3" evidence="7">
    <location>
        <begin position="299"/>
        <end position="359"/>
    </location>
</feature>
<dbReference type="InterPro" id="IPR058627">
    <property type="entry name" value="MdtA-like_C"/>
</dbReference>
<dbReference type="Gene3D" id="2.40.50.100">
    <property type="match status" value="1"/>
</dbReference>
<dbReference type="Gene3D" id="2.40.30.170">
    <property type="match status" value="1"/>
</dbReference>
<dbReference type="InterPro" id="IPR058624">
    <property type="entry name" value="MdtA-like_HH"/>
</dbReference>
<evidence type="ECO:0000313" key="9">
    <source>
        <dbReference type="Proteomes" id="UP000006755"/>
    </source>
</evidence>
<dbReference type="GO" id="GO:0005886">
    <property type="term" value="C:plasma membrane"/>
    <property type="evidence" value="ECO:0007669"/>
    <property type="project" value="UniProtKB-SubCell"/>
</dbReference>
<protein>
    <submittedName>
        <fullName evidence="8">RND family efflux transporter MFP subunit</fullName>
    </submittedName>
</protein>
<dbReference type="NCBIfam" id="TIGR01730">
    <property type="entry name" value="RND_mfp"/>
    <property type="match status" value="1"/>
</dbReference>
<evidence type="ECO:0000259" key="5">
    <source>
        <dbReference type="Pfam" id="PF25917"/>
    </source>
</evidence>
<sequence>MTKLFPLAGLLALATLLTACNDQAAPAAAAHPAVEVGVVTLKAGPIALQTQLQGRTSASLTAEVRPQVSGILEQRLFSEGSSVHKGQLLYQIDPASYQAAYNQAKADLLEAQAAAHTAQLKDDRYQALVRSKGVSKQDADDAHATYLQAKASVARYQAALDSAKIDLDRTQVRAPIDGRIGISSTTAGALVTANQSQALATIRSLDPIFVDLSQSAKDLLQLRTRLGQGAQAGGTEVSLTLEDGSRYPLKGQLQFKEVAVDPATGSVTLRASFPNPDGLLLPGMFVRATLTEAVERQGILAPQQGVIRDNDGSAHAWVVDQDGKVARRLVVTDRALGDDWVIRQGLADGDRLILEGTDKVRSGQVVKPLALDPLTASTGG</sequence>
<dbReference type="STRING" id="745411.B3C1_05287"/>
<dbReference type="InterPro" id="IPR058625">
    <property type="entry name" value="MdtA-like_BSH"/>
</dbReference>